<accession>A0A7S7LX88</accession>
<name>A0A7S7LX88_9BACT</name>
<dbReference type="PANTHER" id="PTHR43110">
    <property type="entry name" value="THIOL PEROXIDASE"/>
    <property type="match status" value="1"/>
</dbReference>
<dbReference type="KEGG" id="sbal:HUE88_05325"/>
<dbReference type="EC" id="1.11.1.-" evidence="7"/>
<feature type="domain" description="Redoxin" evidence="6">
    <location>
        <begin position="39"/>
        <end position="180"/>
    </location>
</feature>
<gene>
    <name evidence="7" type="primary">tpx</name>
    <name evidence="7" type="ORF">HUE88_05325</name>
</gene>
<keyword evidence="4" id="KW-1015">Disulfide bond</keyword>
<dbReference type="NCBIfam" id="NF001808">
    <property type="entry name" value="PRK00522.1"/>
    <property type="match status" value="1"/>
</dbReference>
<dbReference type="GO" id="GO:0008379">
    <property type="term" value="F:thioredoxin peroxidase activity"/>
    <property type="evidence" value="ECO:0007669"/>
    <property type="project" value="InterPro"/>
</dbReference>
<dbReference type="InterPro" id="IPR050455">
    <property type="entry name" value="Tpx_Peroxidase_subfamily"/>
</dbReference>
<dbReference type="InterPro" id="IPR013740">
    <property type="entry name" value="Redoxin"/>
</dbReference>
<reference evidence="7 8" key="1">
    <citation type="submission" date="2020-05" db="EMBL/GenBank/DDBJ databases">
        <title>Sulfurimonas marisnigri, sp. nov., and Sulfurimonas baltica, sp. nov., manganese oxide reducing chemolithoautotrophs of the class Epsilonproteobacteria isolated from the pelagic redoxclines of the Black and Baltic Seas and emended description of the genus Sulfurimonas.</title>
        <authorList>
            <person name="Henkel J.V."/>
            <person name="Laudan C."/>
            <person name="Werner J."/>
            <person name="Neu T."/>
            <person name="Plewe S."/>
            <person name="Sproer C."/>
            <person name="Bunk B."/>
            <person name="Schulz-Vogt H.N."/>
        </authorList>
    </citation>
    <scope>NUCLEOTIDE SEQUENCE [LARGE SCALE GENOMIC DNA]</scope>
    <source>
        <strain evidence="7 8">GD2</strain>
    </source>
</reference>
<dbReference type="CDD" id="cd03014">
    <property type="entry name" value="PRX_Atyp2cys"/>
    <property type="match status" value="1"/>
</dbReference>
<evidence type="ECO:0000256" key="3">
    <source>
        <dbReference type="ARBA" id="ARBA00023002"/>
    </source>
</evidence>
<evidence type="ECO:0000313" key="8">
    <source>
        <dbReference type="Proteomes" id="UP000593994"/>
    </source>
</evidence>
<keyword evidence="3 7" id="KW-0560">Oxidoreductase</keyword>
<dbReference type="EMBL" id="CP054492">
    <property type="protein sequence ID" value="QOY53102.1"/>
    <property type="molecule type" value="Genomic_DNA"/>
</dbReference>
<dbReference type="Proteomes" id="UP000593994">
    <property type="component" value="Chromosome"/>
</dbReference>
<keyword evidence="2" id="KW-0049">Antioxidant</keyword>
<dbReference type="PROSITE" id="PS01265">
    <property type="entry name" value="TPX"/>
    <property type="match status" value="1"/>
</dbReference>
<organism evidence="7 8">
    <name type="scientific">Candidatus Sulfurimonas baltica</name>
    <dbReference type="NCBI Taxonomy" id="2740404"/>
    <lineage>
        <taxon>Bacteria</taxon>
        <taxon>Pseudomonadati</taxon>
        <taxon>Campylobacterota</taxon>
        <taxon>Epsilonproteobacteria</taxon>
        <taxon>Campylobacterales</taxon>
        <taxon>Sulfurimonadaceae</taxon>
        <taxon>Sulfurimonas</taxon>
    </lineage>
</organism>
<keyword evidence="8" id="KW-1185">Reference proteome</keyword>
<evidence type="ECO:0000313" key="7">
    <source>
        <dbReference type="EMBL" id="QOY53102.1"/>
    </source>
</evidence>
<dbReference type="InterPro" id="IPR002065">
    <property type="entry name" value="TPX"/>
</dbReference>
<dbReference type="RefSeq" id="WP_194371833.1">
    <property type="nucleotide sequence ID" value="NZ_CP054492.1"/>
</dbReference>
<dbReference type="InterPro" id="IPR036249">
    <property type="entry name" value="Thioredoxin-like_sf"/>
</dbReference>
<keyword evidence="1 7" id="KW-0575">Peroxidase</keyword>
<dbReference type="PANTHER" id="PTHR43110:SF1">
    <property type="entry name" value="THIOL PEROXIDASE"/>
    <property type="match status" value="1"/>
</dbReference>
<evidence type="ECO:0000256" key="4">
    <source>
        <dbReference type="ARBA" id="ARBA00023157"/>
    </source>
</evidence>
<keyword evidence="5" id="KW-0676">Redox-active center</keyword>
<dbReference type="Gene3D" id="3.40.30.10">
    <property type="entry name" value="Glutaredoxin"/>
    <property type="match status" value="1"/>
</dbReference>
<sequence>MKKIAVVLLILSTTFLIASSIVVKSEGKVLMVKGNYPNVGEDAPIVRVVKTDLSIKTIGGKSGRVQVIATVPSIDTPVCSLESKRFDDEIKNYPNVDMTVVSMDLPFADDRFCEGRGIKNIDVSSDFAHREVGEKYGVVITDGELKGLLIRSIFVIGKDGKIMYKEIVPDLGMHPDYNKVMNAVELAELL</sequence>
<evidence type="ECO:0000256" key="1">
    <source>
        <dbReference type="ARBA" id="ARBA00022559"/>
    </source>
</evidence>
<evidence type="ECO:0000256" key="5">
    <source>
        <dbReference type="ARBA" id="ARBA00023284"/>
    </source>
</evidence>
<dbReference type="Pfam" id="PF08534">
    <property type="entry name" value="Redoxin"/>
    <property type="match status" value="1"/>
</dbReference>
<dbReference type="InterPro" id="IPR018219">
    <property type="entry name" value="Tpx_CS"/>
</dbReference>
<evidence type="ECO:0000259" key="6">
    <source>
        <dbReference type="Pfam" id="PF08534"/>
    </source>
</evidence>
<dbReference type="AlphaFoldDB" id="A0A7S7LX88"/>
<evidence type="ECO:0000256" key="2">
    <source>
        <dbReference type="ARBA" id="ARBA00022862"/>
    </source>
</evidence>
<protein>
    <submittedName>
        <fullName evidence="7">Thiol peroxidase</fullName>
        <ecNumber evidence="7">1.11.1.-</ecNumber>
    </submittedName>
</protein>
<dbReference type="SUPFAM" id="SSF52833">
    <property type="entry name" value="Thioredoxin-like"/>
    <property type="match status" value="1"/>
</dbReference>
<proteinExistence type="predicted"/>